<dbReference type="PANTHER" id="PTHR34236:SF1">
    <property type="entry name" value="DIMETHYL SULFOXIDE REDUCTASE TRANSCRIPTIONAL ACTIVATOR"/>
    <property type="match status" value="1"/>
</dbReference>
<sequence>MKQVSFSVTFPDGIAHPLHRRLVSSDDVSRAELLMWGPMGTVTTLLWCDGGRDAVADLLSAVGSITTTAFVDGSDGTYAFVHQTEYEFADAVLDLVSDSRIVFLPPVTFRDTGTVQFEAVGESDALTGFYTELTDLVEGTIDRVHEFDRRPASTAVTDRQQTALEAAVAVGYYDVPRSGTVEDVADELGCAGSTAGELLRKAEAELVARATESG</sequence>
<keyword evidence="2" id="KW-0804">Transcription</keyword>
<dbReference type="Pfam" id="PF24278">
    <property type="entry name" value="HVO_0513_N"/>
    <property type="match status" value="1"/>
</dbReference>
<dbReference type="Proteomes" id="UP000663191">
    <property type="component" value="Chromosome"/>
</dbReference>
<name>A0A8A2U9D5_9EURY</name>
<dbReference type="InterPro" id="IPR056493">
    <property type="entry name" value="HVO_0513_N"/>
</dbReference>
<feature type="domain" description="HVO-0513-like N-terminal" evidence="4">
    <location>
        <begin position="16"/>
        <end position="146"/>
    </location>
</feature>
<dbReference type="EMBL" id="CP071463">
    <property type="protein sequence ID" value="QSW84508.1"/>
    <property type="molecule type" value="Genomic_DNA"/>
</dbReference>
<gene>
    <name evidence="5" type="ORF">J0X27_13770</name>
</gene>
<dbReference type="KEGG" id="hlo:J0X27_13770"/>
<dbReference type="RefSeq" id="WP_207269741.1">
    <property type="nucleotide sequence ID" value="NZ_CP071463.1"/>
</dbReference>
<reference evidence="5 6" key="1">
    <citation type="journal article" date="2006" name="Int. J. Syst. Evol. Microbiol.">
        <title>Haloterrigena longa sp. nov. and Haloterrigena limicola sp. nov., extremely halophilic archaea isolated from a salt lake.</title>
        <authorList>
            <person name="Cui H.L."/>
            <person name="Tohty D."/>
            <person name="Zhou P.J."/>
            <person name="Liu S.J."/>
        </authorList>
    </citation>
    <scope>NUCLEOTIDE SEQUENCE [LARGE SCALE GENOMIC DNA]</scope>
    <source>
        <strain evidence="5 6">ABH32</strain>
    </source>
</reference>
<keyword evidence="1" id="KW-0805">Transcription regulation</keyword>
<accession>A0A8A2U9D5</accession>
<dbReference type="OrthoDB" id="27447at2157"/>
<protein>
    <submittedName>
        <fullName evidence="5">Helix-turn-helix domain-containing protein</fullName>
    </submittedName>
</protein>
<feature type="domain" description="HTH bat-type" evidence="3">
    <location>
        <begin position="157"/>
        <end position="207"/>
    </location>
</feature>
<dbReference type="AlphaFoldDB" id="A0A8A2U9D5"/>
<evidence type="ECO:0000313" key="6">
    <source>
        <dbReference type="Proteomes" id="UP000663191"/>
    </source>
</evidence>
<dbReference type="InterPro" id="IPR007050">
    <property type="entry name" value="HTH_bacterioopsin"/>
</dbReference>
<proteinExistence type="predicted"/>
<evidence type="ECO:0000259" key="3">
    <source>
        <dbReference type="Pfam" id="PF04967"/>
    </source>
</evidence>
<dbReference type="GeneID" id="63184832"/>
<keyword evidence="6" id="KW-1185">Reference proteome</keyword>
<evidence type="ECO:0000313" key="5">
    <source>
        <dbReference type="EMBL" id="QSW84508.1"/>
    </source>
</evidence>
<evidence type="ECO:0000259" key="4">
    <source>
        <dbReference type="Pfam" id="PF24278"/>
    </source>
</evidence>
<dbReference type="PANTHER" id="PTHR34236">
    <property type="entry name" value="DIMETHYL SULFOXIDE REDUCTASE TRANSCRIPTIONAL ACTIVATOR"/>
    <property type="match status" value="1"/>
</dbReference>
<organism evidence="5 6">
    <name type="scientific">Natrinema longum</name>
    <dbReference type="NCBI Taxonomy" id="370324"/>
    <lineage>
        <taxon>Archaea</taxon>
        <taxon>Methanobacteriati</taxon>
        <taxon>Methanobacteriota</taxon>
        <taxon>Stenosarchaea group</taxon>
        <taxon>Halobacteria</taxon>
        <taxon>Halobacteriales</taxon>
        <taxon>Natrialbaceae</taxon>
        <taxon>Natrinema</taxon>
    </lineage>
</organism>
<evidence type="ECO:0000256" key="1">
    <source>
        <dbReference type="ARBA" id="ARBA00023015"/>
    </source>
</evidence>
<dbReference type="Pfam" id="PF04967">
    <property type="entry name" value="HTH_10"/>
    <property type="match status" value="1"/>
</dbReference>
<evidence type="ECO:0000256" key="2">
    <source>
        <dbReference type="ARBA" id="ARBA00023163"/>
    </source>
</evidence>